<keyword evidence="4" id="KW-1185">Reference proteome</keyword>
<name>A0A7R9LYX6_9ACAR</name>
<dbReference type="InterPro" id="IPR001148">
    <property type="entry name" value="CA_dom"/>
</dbReference>
<evidence type="ECO:0000259" key="2">
    <source>
        <dbReference type="PROSITE" id="PS51144"/>
    </source>
</evidence>
<dbReference type="InterPro" id="IPR023561">
    <property type="entry name" value="Carbonic_anhydrase_a-class"/>
</dbReference>
<accession>A0A7R9LYX6</accession>
<sequence>MDIRFGRILFTYIFCFIFLFNNLCDRVLTQNKLASSNNKLSSESTISKKLSPHGHWHYGTNWPHHGYKKCGGQQQSPIRLISSDATGEELHLNFRNYRKPIKLAYIENNGHTVQIGFSDKFIITVYGSASNFKPYIFKQLHFHWGSYNGVGSEHTIDGYRGPLEIHLVHYNRKYSSFDEAADKTDGLMVLGALYKISSRNNRFMSTVMSLVRSVPKYKDKALILQSFTLRSLLPSRLKPFFVYDGSLTTPPCYESVHWYRMKSSFHLSQYIIRNNENNYFRLVFKNTVNIGNAQEKQFRKCRSGDNNRKTGLKKTISNNFRPLQATNERQITISA</sequence>
<feature type="domain" description="Alpha-carbonic anhydrase" evidence="2">
    <location>
        <begin position="54"/>
        <end position="335"/>
    </location>
</feature>
<organism evidence="3">
    <name type="scientific">Oppiella nova</name>
    <dbReference type="NCBI Taxonomy" id="334625"/>
    <lineage>
        <taxon>Eukaryota</taxon>
        <taxon>Metazoa</taxon>
        <taxon>Ecdysozoa</taxon>
        <taxon>Arthropoda</taxon>
        <taxon>Chelicerata</taxon>
        <taxon>Arachnida</taxon>
        <taxon>Acari</taxon>
        <taxon>Acariformes</taxon>
        <taxon>Sarcoptiformes</taxon>
        <taxon>Oribatida</taxon>
        <taxon>Brachypylina</taxon>
        <taxon>Oppioidea</taxon>
        <taxon>Oppiidae</taxon>
        <taxon>Oppiella</taxon>
    </lineage>
</organism>
<dbReference type="Gene3D" id="3.10.200.10">
    <property type="entry name" value="Alpha carbonic anhydrase"/>
    <property type="match status" value="2"/>
</dbReference>
<evidence type="ECO:0000256" key="1">
    <source>
        <dbReference type="ARBA" id="ARBA00010718"/>
    </source>
</evidence>
<dbReference type="GO" id="GO:0008270">
    <property type="term" value="F:zinc ion binding"/>
    <property type="evidence" value="ECO:0007669"/>
    <property type="project" value="InterPro"/>
</dbReference>
<dbReference type="Proteomes" id="UP000728032">
    <property type="component" value="Unassembled WGS sequence"/>
</dbReference>
<dbReference type="InterPro" id="IPR036398">
    <property type="entry name" value="CA_dom_sf"/>
</dbReference>
<dbReference type="CDD" id="cd00326">
    <property type="entry name" value="alpha_CA"/>
    <property type="match status" value="1"/>
</dbReference>
<dbReference type="GO" id="GO:0004089">
    <property type="term" value="F:carbonate dehydratase activity"/>
    <property type="evidence" value="ECO:0007669"/>
    <property type="project" value="InterPro"/>
</dbReference>
<dbReference type="GO" id="GO:0005737">
    <property type="term" value="C:cytoplasm"/>
    <property type="evidence" value="ECO:0007669"/>
    <property type="project" value="TreeGrafter"/>
</dbReference>
<dbReference type="PANTHER" id="PTHR18952">
    <property type="entry name" value="CARBONIC ANHYDRASE"/>
    <property type="match status" value="1"/>
</dbReference>
<protein>
    <recommendedName>
        <fullName evidence="2">Alpha-carbonic anhydrase domain-containing protein</fullName>
    </recommendedName>
</protein>
<comment type="similarity">
    <text evidence="1">Belongs to the alpha-carbonic anhydrase family.</text>
</comment>
<dbReference type="SMART" id="SM01057">
    <property type="entry name" value="Carb_anhydrase"/>
    <property type="match status" value="1"/>
</dbReference>
<evidence type="ECO:0000313" key="4">
    <source>
        <dbReference type="Proteomes" id="UP000728032"/>
    </source>
</evidence>
<dbReference type="AlphaFoldDB" id="A0A7R9LYX6"/>
<dbReference type="EMBL" id="OC918983">
    <property type="protein sequence ID" value="CAD7650495.1"/>
    <property type="molecule type" value="Genomic_DNA"/>
</dbReference>
<dbReference type="PANTHER" id="PTHR18952:SF124">
    <property type="entry name" value="CARBONIC ANHYDRASE 7"/>
    <property type="match status" value="1"/>
</dbReference>
<dbReference type="Pfam" id="PF00194">
    <property type="entry name" value="Carb_anhydrase"/>
    <property type="match status" value="2"/>
</dbReference>
<gene>
    <name evidence="3" type="ORF">ONB1V03_LOCUS7839</name>
</gene>
<dbReference type="EMBL" id="CAJPVJ010004158">
    <property type="protein sequence ID" value="CAG2168349.1"/>
    <property type="molecule type" value="Genomic_DNA"/>
</dbReference>
<dbReference type="OrthoDB" id="429145at2759"/>
<reference evidence="3" key="1">
    <citation type="submission" date="2020-11" db="EMBL/GenBank/DDBJ databases">
        <authorList>
            <person name="Tran Van P."/>
        </authorList>
    </citation>
    <scope>NUCLEOTIDE SEQUENCE</scope>
</reference>
<dbReference type="SUPFAM" id="SSF51069">
    <property type="entry name" value="Carbonic anhydrase"/>
    <property type="match status" value="1"/>
</dbReference>
<dbReference type="PROSITE" id="PS51144">
    <property type="entry name" value="ALPHA_CA_2"/>
    <property type="match status" value="1"/>
</dbReference>
<evidence type="ECO:0000313" key="3">
    <source>
        <dbReference type="EMBL" id="CAD7650495.1"/>
    </source>
</evidence>
<proteinExistence type="inferred from homology"/>